<reference evidence="9 10" key="1">
    <citation type="submission" date="2014-02" db="EMBL/GenBank/DDBJ databases">
        <title>The small core and large imbalanced accessory genome model reveals a collaborative survival strategy of Sorangium cellulosum strains in nature.</title>
        <authorList>
            <person name="Han K."/>
            <person name="Peng R."/>
            <person name="Blom J."/>
            <person name="Li Y.-Z."/>
        </authorList>
    </citation>
    <scope>NUCLEOTIDE SEQUENCE [LARGE SCALE GENOMIC DNA]</scope>
    <source>
        <strain evidence="8 9">So0007-03</strain>
        <strain evidence="7 10">So0157-18</strain>
    </source>
</reference>
<evidence type="ECO:0000256" key="5">
    <source>
        <dbReference type="ARBA" id="ARBA00022691"/>
    </source>
</evidence>
<dbReference type="CDD" id="cd11646">
    <property type="entry name" value="Precorrin_3B_C17_MT"/>
    <property type="match status" value="1"/>
</dbReference>
<dbReference type="InterPro" id="IPR051810">
    <property type="entry name" value="Precorrin_MeTrfase"/>
</dbReference>
<dbReference type="Proteomes" id="UP000075502">
    <property type="component" value="Unassembled WGS sequence"/>
</dbReference>
<evidence type="ECO:0000256" key="3">
    <source>
        <dbReference type="ARBA" id="ARBA00022603"/>
    </source>
</evidence>
<accession>A0A150P5H9</accession>
<evidence type="ECO:0000256" key="4">
    <source>
        <dbReference type="ARBA" id="ARBA00022679"/>
    </source>
</evidence>
<evidence type="ECO:0000256" key="1">
    <source>
        <dbReference type="ARBA" id="ARBA00004953"/>
    </source>
</evidence>
<dbReference type="InterPro" id="IPR000878">
    <property type="entry name" value="4pyrrol_Mease"/>
</dbReference>
<evidence type="ECO:0000313" key="7">
    <source>
        <dbReference type="EMBL" id="KYF50933.1"/>
    </source>
</evidence>
<dbReference type="InterPro" id="IPR014777">
    <property type="entry name" value="4pyrrole_Mease_sub1"/>
</dbReference>
<evidence type="ECO:0000259" key="6">
    <source>
        <dbReference type="Pfam" id="PF00590"/>
    </source>
</evidence>
<comment type="pathway">
    <text evidence="1">Cofactor biosynthesis; adenosylcobalamin biosynthesis.</text>
</comment>
<dbReference type="GO" id="GO:0009236">
    <property type="term" value="P:cobalamin biosynthetic process"/>
    <property type="evidence" value="ECO:0007669"/>
    <property type="project" value="UniProtKB-UniPathway"/>
</dbReference>
<name>A0A150P5H9_SORCE</name>
<protein>
    <submittedName>
        <fullName evidence="7">Cobalt-precorrin-3B C(17)-methyltransferase</fullName>
    </submittedName>
</protein>
<dbReference type="Gene3D" id="3.40.1010.10">
    <property type="entry name" value="Cobalt-precorrin-4 Transmethylase, Domain 1"/>
    <property type="match status" value="1"/>
</dbReference>
<dbReference type="InterPro" id="IPR006363">
    <property type="entry name" value="Cbl_synth_CobJ/CibH_dom"/>
</dbReference>
<dbReference type="PANTHER" id="PTHR47036:SF1">
    <property type="entry name" value="COBALT-FACTOR III C(17)-METHYLTRANSFERASE-RELATED"/>
    <property type="match status" value="1"/>
</dbReference>
<keyword evidence="2" id="KW-0169">Cobalamin biosynthesis</keyword>
<dbReference type="UniPathway" id="UPA00148"/>
<dbReference type="EMBL" id="JELX01003929">
    <property type="protein sequence ID" value="KYF50933.1"/>
    <property type="molecule type" value="Genomic_DNA"/>
</dbReference>
<dbReference type="Pfam" id="PF00590">
    <property type="entry name" value="TP_methylase"/>
    <property type="match status" value="1"/>
</dbReference>
<evidence type="ECO:0000313" key="8">
    <source>
        <dbReference type="EMBL" id="KYG01890.1"/>
    </source>
</evidence>
<dbReference type="AlphaFoldDB" id="A0A150P5H9"/>
<dbReference type="Gene3D" id="3.30.950.10">
    <property type="entry name" value="Methyltransferase, Cobalt-precorrin-4 Transmethylase, Domain 2"/>
    <property type="match status" value="1"/>
</dbReference>
<proteinExistence type="predicted"/>
<feature type="domain" description="Tetrapyrrole methylase" evidence="6">
    <location>
        <begin position="8"/>
        <end position="203"/>
    </location>
</feature>
<evidence type="ECO:0000313" key="10">
    <source>
        <dbReference type="Proteomes" id="UP000075604"/>
    </source>
</evidence>
<sequence length="281" mass="30117">MGDSKGVLSIVGIGPGAEEHATRAALEAIAASDLIVGYTTYIRLVKHLIEGKEVIKTGMTEEIGRARAAVERARDGGRVAIISSGDAGVYGMAGLVFQVLEEIGWKRGESPELRLVPGMTALNACGSLVGAPLGHDFCAISLSDLLTPWPVIERRLEAAASADFVIGLYNPASGRRTRQIVRAQEIIRQHRAGTTPVALVKSAYRKLESAVLTDVDHFLDYEIGMLTTVLVGSTNTFVFEGYMVTPRGYTNKYTWDGEALPGQTPGRTLVLSDESVTAEEV</sequence>
<dbReference type="GO" id="GO:0032259">
    <property type="term" value="P:methylation"/>
    <property type="evidence" value="ECO:0007669"/>
    <property type="project" value="UniProtKB-KW"/>
</dbReference>
<gene>
    <name evidence="7" type="primary">cbiH</name>
    <name evidence="7" type="ORF">BE04_19225</name>
    <name evidence="8" type="ORF">BE21_55665</name>
</gene>
<dbReference type="InterPro" id="IPR014776">
    <property type="entry name" value="4pyrrole_Mease_sub2"/>
</dbReference>
<organism evidence="7 10">
    <name type="scientific">Sorangium cellulosum</name>
    <name type="common">Polyangium cellulosum</name>
    <dbReference type="NCBI Taxonomy" id="56"/>
    <lineage>
        <taxon>Bacteria</taxon>
        <taxon>Pseudomonadati</taxon>
        <taxon>Myxococcota</taxon>
        <taxon>Polyangia</taxon>
        <taxon>Polyangiales</taxon>
        <taxon>Polyangiaceae</taxon>
        <taxon>Sorangium</taxon>
    </lineage>
</organism>
<dbReference type="PANTHER" id="PTHR47036">
    <property type="entry name" value="COBALT-FACTOR III C(17)-METHYLTRANSFERASE-RELATED"/>
    <property type="match status" value="1"/>
</dbReference>
<dbReference type="NCBIfam" id="TIGR01466">
    <property type="entry name" value="cobJ_cbiH"/>
    <property type="match status" value="1"/>
</dbReference>
<keyword evidence="3 7" id="KW-0489">Methyltransferase</keyword>
<comment type="caution">
    <text evidence="7">The sequence shown here is derived from an EMBL/GenBank/DDBJ whole genome shotgun (WGS) entry which is preliminary data.</text>
</comment>
<dbReference type="Proteomes" id="UP000075604">
    <property type="component" value="Unassembled WGS sequence"/>
</dbReference>
<evidence type="ECO:0000256" key="2">
    <source>
        <dbReference type="ARBA" id="ARBA00022573"/>
    </source>
</evidence>
<dbReference type="EMBL" id="JEME01003214">
    <property type="protein sequence ID" value="KYG01890.1"/>
    <property type="molecule type" value="Genomic_DNA"/>
</dbReference>
<dbReference type="GO" id="GO:0008168">
    <property type="term" value="F:methyltransferase activity"/>
    <property type="evidence" value="ECO:0007669"/>
    <property type="project" value="UniProtKB-KW"/>
</dbReference>
<dbReference type="InterPro" id="IPR035996">
    <property type="entry name" value="4pyrrol_Methylase_sf"/>
</dbReference>
<keyword evidence="5" id="KW-0949">S-adenosyl-L-methionine</keyword>
<evidence type="ECO:0000313" key="9">
    <source>
        <dbReference type="Proteomes" id="UP000075502"/>
    </source>
</evidence>
<keyword evidence="4 7" id="KW-0808">Transferase</keyword>
<dbReference type="SUPFAM" id="SSF53790">
    <property type="entry name" value="Tetrapyrrole methylase"/>
    <property type="match status" value="1"/>
</dbReference>